<evidence type="ECO:0000313" key="2">
    <source>
        <dbReference type="EMBL" id="REG08623.1"/>
    </source>
</evidence>
<dbReference type="SMART" id="SM00849">
    <property type="entry name" value="Lactamase_B"/>
    <property type="match status" value="1"/>
</dbReference>
<dbReference type="InterPro" id="IPR001279">
    <property type="entry name" value="Metallo-B-lactamas"/>
</dbReference>
<dbReference type="Proteomes" id="UP000256388">
    <property type="component" value="Unassembled WGS sequence"/>
</dbReference>
<sequence>MNYQLRWLGNAGFEFQLGQTTLIVDPFLTRPHFIQTYFGHVAPDEAALHKHIPRCDAILVTHAHFDHCMDAPAIALRTGTRVHGSANTCRLMQAAGLPAAQTNEIAGGDRFSINDIRVSVLPAAHPWIPGYTFGKLRRELEFPLLLRDYRMDACFSYLLEFEGTRILVWSSTQPDGAPRADLLTCRAVSSQRWYDTLLRQTQSSLVLPQHWDDTYQPLSDEPQPFFSAPRLGMPPIGRIDLADFSARVREAAPDCAILVPDIFKAYSIHPPCRTA</sequence>
<dbReference type="AlphaFoldDB" id="A0A347ZNY9"/>
<dbReference type="InterPro" id="IPR036866">
    <property type="entry name" value="RibonucZ/Hydroxyglut_hydro"/>
</dbReference>
<dbReference type="SUPFAM" id="SSF56281">
    <property type="entry name" value="Metallo-hydrolase/oxidoreductase"/>
    <property type="match status" value="1"/>
</dbReference>
<gene>
    <name evidence="2" type="ORF">DFR64_1995</name>
</gene>
<keyword evidence="3" id="KW-1185">Reference proteome</keyword>
<dbReference type="RefSeq" id="WP_116225272.1">
    <property type="nucleotide sequence ID" value="NZ_AP018437.1"/>
</dbReference>
<dbReference type="PANTHER" id="PTHR43546:SF3">
    <property type="entry name" value="UPF0173 METAL-DEPENDENT HYDROLASE MJ1163"/>
    <property type="match status" value="1"/>
</dbReference>
<reference evidence="2 3" key="1">
    <citation type="submission" date="2018-08" db="EMBL/GenBank/DDBJ databases">
        <title>Genomic Encyclopedia of Type Strains, Phase IV (KMG-IV): sequencing the most valuable type-strain genomes for metagenomic binning, comparative biology and taxonomic classification.</title>
        <authorList>
            <person name="Goeker M."/>
        </authorList>
    </citation>
    <scope>NUCLEOTIDE SEQUENCE [LARGE SCALE GENOMIC DNA]</scope>
    <source>
        <strain evidence="2 3">DSM 23923</strain>
    </source>
</reference>
<organism evidence="2 3">
    <name type="scientific">Pelolinea submarina</name>
    <dbReference type="NCBI Taxonomy" id="913107"/>
    <lineage>
        <taxon>Bacteria</taxon>
        <taxon>Bacillati</taxon>
        <taxon>Chloroflexota</taxon>
        <taxon>Anaerolineae</taxon>
        <taxon>Anaerolineales</taxon>
        <taxon>Anaerolineaceae</taxon>
        <taxon>Pelolinea</taxon>
    </lineage>
</organism>
<dbReference type="Pfam" id="PF12706">
    <property type="entry name" value="Lactamase_B_2"/>
    <property type="match status" value="1"/>
</dbReference>
<evidence type="ECO:0000259" key="1">
    <source>
        <dbReference type="SMART" id="SM00849"/>
    </source>
</evidence>
<dbReference type="PANTHER" id="PTHR43546">
    <property type="entry name" value="UPF0173 METAL-DEPENDENT HYDROLASE MJ1163-RELATED"/>
    <property type="match status" value="1"/>
</dbReference>
<dbReference type="EMBL" id="QUMS01000002">
    <property type="protein sequence ID" value="REG08623.1"/>
    <property type="molecule type" value="Genomic_DNA"/>
</dbReference>
<protein>
    <submittedName>
        <fullName evidence="2">L-ascorbate metabolism protein UlaG (Beta-lactamase superfamily)</fullName>
    </submittedName>
</protein>
<accession>A0A347ZNY9</accession>
<evidence type="ECO:0000313" key="3">
    <source>
        <dbReference type="Proteomes" id="UP000256388"/>
    </source>
</evidence>
<dbReference type="OrthoDB" id="9805728at2"/>
<feature type="domain" description="Metallo-beta-lactamase" evidence="1">
    <location>
        <begin position="9"/>
        <end position="210"/>
    </location>
</feature>
<dbReference type="InterPro" id="IPR050114">
    <property type="entry name" value="UPF0173_UPF0282_UlaG_hydrolase"/>
</dbReference>
<name>A0A347ZNY9_9CHLR</name>
<comment type="caution">
    <text evidence="2">The sequence shown here is derived from an EMBL/GenBank/DDBJ whole genome shotgun (WGS) entry which is preliminary data.</text>
</comment>
<proteinExistence type="predicted"/>
<dbReference type="Gene3D" id="3.60.15.10">
    <property type="entry name" value="Ribonuclease Z/Hydroxyacylglutathione hydrolase-like"/>
    <property type="match status" value="1"/>
</dbReference>